<dbReference type="EMBL" id="CP060131">
    <property type="protein sequence ID" value="QNG54227.1"/>
    <property type="molecule type" value="Genomic_DNA"/>
</dbReference>
<reference evidence="1 2" key="1">
    <citation type="submission" date="2020-08" db="EMBL/GenBank/DDBJ databases">
        <authorList>
            <person name="Mo P."/>
        </authorList>
    </citation>
    <scope>NUCLEOTIDE SEQUENCE [LARGE SCALE GENOMIC DNA]</scope>
    <source>
        <strain evidence="1 2">CGMCC 4.1532</strain>
    </source>
</reference>
<gene>
    <name evidence="1" type="ORF">H6H00_10205</name>
</gene>
<dbReference type="Proteomes" id="UP000515728">
    <property type="component" value="Chromosome"/>
</dbReference>
<evidence type="ECO:0000313" key="1">
    <source>
        <dbReference type="EMBL" id="QNG54227.1"/>
    </source>
</evidence>
<dbReference type="RefSeq" id="WP_185721049.1">
    <property type="nucleotide sequence ID" value="NZ_BAAAWI010000001.1"/>
</dbReference>
<name>A0A7G7MN66_9PSEU</name>
<dbReference type="KEGG" id="ppel:H6H00_10205"/>
<organism evidence="1 2">
    <name type="scientific">Pseudonocardia petroleophila</name>
    <dbReference type="NCBI Taxonomy" id="37331"/>
    <lineage>
        <taxon>Bacteria</taxon>
        <taxon>Bacillati</taxon>
        <taxon>Actinomycetota</taxon>
        <taxon>Actinomycetes</taxon>
        <taxon>Pseudonocardiales</taxon>
        <taxon>Pseudonocardiaceae</taxon>
        <taxon>Pseudonocardia</taxon>
    </lineage>
</organism>
<evidence type="ECO:0000313" key="2">
    <source>
        <dbReference type="Proteomes" id="UP000515728"/>
    </source>
</evidence>
<sequence>MPVVDVALQGRGTVRPRVSNGPAILLTHGCVLDKRTNSGKSRVERLQFAPLKAMTLLNADKARNLVLKARELAPSEVMYLGEIGEFGAAFFSFTDPYWLPAQYFELTFQLFPEHLEADETGEFVCPTINDTRMGRIESDELILLSAKLVAFWTRQKAGPPAT</sequence>
<accession>A0A7G7MN66</accession>
<dbReference type="AlphaFoldDB" id="A0A7G7MN66"/>
<protein>
    <submittedName>
        <fullName evidence="1">Uncharacterized protein</fullName>
    </submittedName>
</protein>
<proteinExistence type="predicted"/>
<keyword evidence="2" id="KW-1185">Reference proteome</keyword>